<accession>A0A015XH00</accession>
<keyword evidence="1" id="KW-0472">Membrane</keyword>
<evidence type="ECO:0000313" key="2">
    <source>
        <dbReference type="EMBL" id="EXY91900.1"/>
    </source>
</evidence>
<gene>
    <name evidence="2" type="ORF">M125_1443</name>
</gene>
<proteinExistence type="predicted"/>
<evidence type="ECO:0000256" key="1">
    <source>
        <dbReference type="SAM" id="Phobius"/>
    </source>
</evidence>
<evidence type="ECO:0000313" key="3">
    <source>
        <dbReference type="Proteomes" id="UP000020773"/>
    </source>
</evidence>
<protein>
    <submittedName>
        <fullName evidence="2">Uncharacterized protein</fullName>
    </submittedName>
</protein>
<comment type="caution">
    <text evidence="2">The sequence shown here is derived from an EMBL/GenBank/DDBJ whole genome shotgun (WGS) entry which is preliminary data.</text>
</comment>
<keyword evidence="1" id="KW-0812">Transmembrane</keyword>
<dbReference type="PATRIC" id="fig|1339316.3.peg.1404"/>
<reference evidence="2 3" key="1">
    <citation type="submission" date="2014-02" db="EMBL/GenBank/DDBJ databases">
        <authorList>
            <person name="Sears C."/>
            <person name="Carroll K."/>
            <person name="Sack B.R."/>
            <person name="Qadri F."/>
            <person name="Myers L.L."/>
            <person name="Chung G.-T."/>
            <person name="Escheverria P."/>
            <person name="Fraser C.M."/>
            <person name="Sadzewicz L."/>
            <person name="Shefchek K.A."/>
            <person name="Tallon L."/>
            <person name="Das S.P."/>
            <person name="Daugherty S."/>
            <person name="Mongodin E.F."/>
        </authorList>
    </citation>
    <scope>NUCLEOTIDE SEQUENCE [LARGE SCALE GENOMIC DNA]</scope>
    <source>
        <strain evidence="3">3998T(B)3</strain>
    </source>
</reference>
<feature type="transmembrane region" description="Helical" evidence="1">
    <location>
        <begin position="59"/>
        <end position="78"/>
    </location>
</feature>
<keyword evidence="1" id="KW-1133">Transmembrane helix</keyword>
<sequence length="127" mass="14957">MNIKGFRRMLFGEKMPDKNDPKYKERYERDVDAGRRFAKATRIDKAVAKVQGFANAHRTLFLVIVFGFAICGLTWNIYRLTVVYCHHPVRRTATEMQDSVLRERHKMLSVPHVRRFDTKESGTERPE</sequence>
<organism evidence="2 3">
    <name type="scientific">Bacteroides fragilis str. 3998T(B)3</name>
    <dbReference type="NCBI Taxonomy" id="1339316"/>
    <lineage>
        <taxon>Bacteria</taxon>
        <taxon>Pseudomonadati</taxon>
        <taxon>Bacteroidota</taxon>
        <taxon>Bacteroidia</taxon>
        <taxon>Bacteroidales</taxon>
        <taxon>Bacteroidaceae</taxon>
        <taxon>Bacteroides</taxon>
    </lineage>
</organism>
<dbReference type="GeneID" id="99669169"/>
<dbReference type="EMBL" id="JGDB01000027">
    <property type="protein sequence ID" value="EXY91900.1"/>
    <property type="molecule type" value="Genomic_DNA"/>
</dbReference>
<dbReference type="Proteomes" id="UP000020773">
    <property type="component" value="Unassembled WGS sequence"/>
</dbReference>
<name>A0A015XH00_BACFG</name>
<dbReference type="RefSeq" id="WP_004289337.1">
    <property type="nucleotide sequence ID" value="NZ_JGDB01000027.1"/>
</dbReference>
<dbReference type="AlphaFoldDB" id="A0A015XH00"/>